<evidence type="ECO:0008006" key="2">
    <source>
        <dbReference type="Google" id="ProtNLM"/>
    </source>
</evidence>
<sequence>LKELLEKFHFYWLEDWKYFSTDSMMTSSENKIKALALPEVVLRKLYYENALNWYPGIK</sequence>
<protein>
    <recommendedName>
        <fullName evidence="2">Amidohydrolase</fullName>
    </recommendedName>
</protein>
<dbReference type="EMBL" id="UOGD01000437">
    <property type="protein sequence ID" value="VAX29088.1"/>
    <property type="molecule type" value="Genomic_DNA"/>
</dbReference>
<accession>A0A3B1CYW8</accession>
<reference evidence="1" key="1">
    <citation type="submission" date="2018-06" db="EMBL/GenBank/DDBJ databases">
        <authorList>
            <person name="Zhirakovskaya E."/>
        </authorList>
    </citation>
    <scope>NUCLEOTIDE SEQUENCE</scope>
</reference>
<proteinExistence type="predicted"/>
<feature type="non-terminal residue" evidence="1">
    <location>
        <position position="1"/>
    </location>
</feature>
<name>A0A3B1CYW8_9ZZZZ</name>
<dbReference type="AlphaFoldDB" id="A0A3B1CYW8"/>
<gene>
    <name evidence="1" type="ORF">MNBD_IGNAVI01-1538</name>
</gene>
<organism evidence="1">
    <name type="scientific">hydrothermal vent metagenome</name>
    <dbReference type="NCBI Taxonomy" id="652676"/>
    <lineage>
        <taxon>unclassified sequences</taxon>
        <taxon>metagenomes</taxon>
        <taxon>ecological metagenomes</taxon>
    </lineage>
</organism>
<evidence type="ECO:0000313" key="1">
    <source>
        <dbReference type="EMBL" id="VAX29088.1"/>
    </source>
</evidence>